<reference evidence="2 3" key="1">
    <citation type="submission" date="2016-08" db="EMBL/GenBank/DDBJ databases">
        <title>Complete Genome Sequence Of The Indigo Reducing Clostridium isatidis DSM15098.</title>
        <authorList>
            <person name="Little G.T."/>
            <person name="Minton N.P."/>
        </authorList>
    </citation>
    <scope>NUCLEOTIDE SEQUENCE [LARGE SCALE GENOMIC DNA]</scope>
    <source>
        <strain evidence="2 3">DSM 15098</strain>
    </source>
</reference>
<dbReference type="RefSeq" id="WP_119865201.1">
    <property type="nucleotide sequence ID" value="NZ_CP016786.1"/>
</dbReference>
<keyword evidence="1" id="KW-1133">Transmembrane helix</keyword>
<organism evidence="2 3">
    <name type="scientific">Clostridium isatidis</name>
    <dbReference type="NCBI Taxonomy" id="182773"/>
    <lineage>
        <taxon>Bacteria</taxon>
        <taxon>Bacillati</taxon>
        <taxon>Bacillota</taxon>
        <taxon>Clostridia</taxon>
        <taxon>Eubacteriales</taxon>
        <taxon>Clostridiaceae</taxon>
        <taxon>Clostridium</taxon>
    </lineage>
</organism>
<dbReference type="OrthoDB" id="9770408at2"/>
<feature type="transmembrane region" description="Helical" evidence="1">
    <location>
        <begin position="9"/>
        <end position="28"/>
    </location>
</feature>
<evidence type="ECO:0008006" key="4">
    <source>
        <dbReference type="Google" id="ProtNLM"/>
    </source>
</evidence>
<feature type="transmembrane region" description="Helical" evidence="1">
    <location>
        <begin position="40"/>
        <end position="62"/>
    </location>
</feature>
<dbReference type="EMBL" id="CP016786">
    <property type="protein sequence ID" value="ASW43062.1"/>
    <property type="molecule type" value="Genomic_DNA"/>
</dbReference>
<dbReference type="Proteomes" id="UP000264883">
    <property type="component" value="Chromosome"/>
</dbReference>
<proteinExistence type="predicted"/>
<feature type="transmembrane region" description="Helical" evidence="1">
    <location>
        <begin position="74"/>
        <end position="90"/>
    </location>
</feature>
<dbReference type="AlphaFoldDB" id="A0A343JC04"/>
<sequence>MKKFNVNEFVSLLILILLEMEIGLMLFIKDNNAHIELESIRGLYIVFLLIPILIYVQFLKVFTFNSRKDNSNNFLPIVLTLFVIAVFLVVA</sequence>
<evidence type="ECO:0000313" key="3">
    <source>
        <dbReference type="Proteomes" id="UP000264883"/>
    </source>
</evidence>
<keyword evidence="3" id="KW-1185">Reference proteome</keyword>
<evidence type="ECO:0000313" key="2">
    <source>
        <dbReference type="EMBL" id="ASW43062.1"/>
    </source>
</evidence>
<name>A0A343JC04_9CLOT</name>
<gene>
    <name evidence="2" type="ORF">BEN51_06095</name>
</gene>
<keyword evidence="1" id="KW-0812">Transmembrane</keyword>
<protein>
    <recommendedName>
        <fullName evidence="4">Histidine kinase</fullName>
    </recommendedName>
</protein>
<dbReference type="KEGG" id="cia:BEN51_06095"/>
<keyword evidence="1" id="KW-0472">Membrane</keyword>
<accession>A0A343JC04</accession>
<evidence type="ECO:0000256" key="1">
    <source>
        <dbReference type="SAM" id="Phobius"/>
    </source>
</evidence>